<keyword evidence="6 8" id="KW-1133">Transmembrane helix</keyword>
<dbReference type="Proteomes" id="UP001158066">
    <property type="component" value="Unassembled WGS sequence"/>
</dbReference>
<organism evidence="10 11">
    <name type="scientific">Anoxynatronum buryatiense</name>
    <dbReference type="NCBI Taxonomy" id="489973"/>
    <lineage>
        <taxon>Bacteria</taxon>
        <taxon>Bacillati</taxon>
        <taxon>Bacillota</taxon>
        <taxon>Clostridia</taxon>
        <taxon>Eubacteriales</taxon>
        <taxon>Clostridiaceae</taxon>
        <taxon>Anoxynatronum</taxon>
    </lineage>
</organism>
<evidence type="ECO:0000256" key="7">
    <source>
        <dbReference type="ARBA" id="ARBA00023136"/>
    </source>
</evidence>
<dbReference type="PANTHER" id="PTHR43357:SF3">
    <property type="entry name" value="FE(3+)-TRANSPORT SYSTEM PERMEASE PROTEIN FBPB 2"/>
    <property type="match status" value="1"/>
</dbReference>
<dbReference type="RefSeq" id="WP_283409156.1">
    <property type="nucleotide sequence ID" value="NZ_FXUF01000005.1"/>
</dbReference>
<dbReference type="GO" id="GO:0055085">
    <property type="term" value="P:transmembrane transport"/>
    <property type="evidence" value="ECO:0007669"/>
    <property type="project" value="InterPro"/>
</dbReference>
<feature type="transmembrane region" description="Helical" evidence="8">
    <location>
        <begin position="99"/>
        <end position="119"/>
    </location>
</feature>
<evidence type="ECO:0000313" key="10">
    <source>
        <dbReference type="EMBL" id="SMP55394.1"/>
    </source>
</evidence>
<name>A0AA45WVZ9_9CLOT</name>
<evidence type="ECO:0000256" key="8">
    <source>
        <dbReference type="RuleBase" id="RU363032"/>
    </source>
</evidence>
<evidence type="ECO:0000256" key="2">
    <source>
        <dbReference type="ARBA" id="ARBA00022448"/>
    </source>
</evidence>
<feature type="domain" description="ABC transmembrane type-1" evidence="9">
    <location>
        <begin position="353"/>
        <end position="545"/>
    </location>
</feature>
<sequence>MKKMKLHPLLVFGQIAAVTILLPMILLPLLMVLLRSFQTDGIWRWRAPLETLLDPGLVEVYLNSLKLGLWVVAGATLLAFPMAMIMVKTPLRKHRWMEIVLLVPFMTPPYIGSMGWILFMQPRGFLDQFFPALNFLQPLFFSVFGIVLIMSLHLFPFLYLLLRNALTEISGSLEDAGAIHGGSFSYRLRRIILPLLASPYSMGALLIFVKTISEFGTPATLGRRVGYYVLTTEIYRYTNSWPIDFGKGAAIASLLLGTSLLIWAVQTVLSSRYAVQIVSGRNRDARVYLTGFRQWPAWLFIFSALTLSVGVPYFSIVATSLMNLRGYGLQLNNLTVSHYQAILTWGSSGLEAMLTSFRLSAISATLSLVIGTFIALVVVPSRGFRKGFIDASSILSNTVPSIVIIVGMILFWNSPWMPLTIYNTNAMLVLTYTVLFLPFTVQYVKSSREQIDATLFQAARVSGARPFYLFRQILFPLIRPGMVAGWLMTFIISVRELIASLMVRPPGLQTTATFIFREFEQGNASLGMAMAVLTVGLTLLVMTLVQMIQRKV</sequence>
<dbReference type="AlphaFoldDB" id="A0AA45WVZ9"/>
<feature type="domain" description="ABC transmembrane type-1" evidence="9">
    <location>
        <begin position="61"/>
        <end position="266"/>
    </location>
</feature>
<accession>A0AA45WVZ9</accession>
<dbReference type="GO" id="GO:0005886">
    <property type="term" value="C:plasma membrane"/>
    <property type="evidence" value="ECO:0007669"/>
    <property type="project" value="UniProtKB-SubCell"/>
</dbReference>
<dbReference type="Pfam" id="PF00528">
    <property type="entry name" value="BPD_transp_1"/>
    <property type="match status" value="2"/>
</dbReference>
<evidence type="ECO:0000256" key="3">
    <source>
        <dbReference type="ARBA" id="ARBA00022475"/>
    </source>
</evidence>
<evidence type="ECO:0000256" key="1">
    <source>
        <dbReference type="ARBA" id="ARBA00004429"/>
    </source>
</evidence>
<comment type="similarity">
    <text evidence="8">Belongs to the binding-protein-dependent transport system permease family.</text>
</comment>
<feature type="transmembrane region" description="Helical" evidence="8">
    <location>
        <begin position="391"/>
        <end position="412"/>
    </location>
</feature>
<comment type="subcellular location">
    <subcellularLocation>
        <location evidence="1">Cell inner membrane</location>
        <topology evidence="1">Multi-pass membrane protein</topology>
    </subcellularLocation>
    <subcellularLocation>
        <location evidence="8">Cell membrane</location>
        <topology evidence="8">Multi-pass membrane protein</topology>
    </subcellularLocation>
</comment>
<dbReference type="SUPFAM" id="SSF161098">
    <property type="entry name" value="MetI-like"/>
    <property type="match status" value="2"/>
</dbReference>
<evidence type="ECO:0000256" key="4">
    <source>
        <dbReference type="ARBA" id="ARBA00022519"/>
    </source>
</evidence>
<protein>
    <submittedName>
        <fullName evidence="10">Iron(III) transport system permease protein</fullName>
    </submittedName>
</protein>
<feature type="transmembrane region" description="Helical" evidence="8">
    <location>
        <begin position="249"/>
        <end position="275"/>
    </location>
</feature>
<keyword evidence="4" id="KW-0997">Cell inner membrane</keyword>
<evidence type="ECO:0000259" key="9">
    <source>
        <dbReference type="PROSITE" id="PS50928"/>
    </source>
</evidence>
<feature type="transmembrane region" description="Helical" evidence="8">
    <location>
        <begin position="139"/>
        <end position="162"/>
    </location>
</feature>
<feature type="transmembrane region" description="Helical" evidence="8">
    <location>
        <begin position="9"/>
        <end position="34"/>
    </location>
</feature>
<feature type="transmembrane region" description="Helical" evidence="8">
    <location>
        <begin position="424"/>
        <end position="444"/>
    </location>
</feature>
<reference evidence="10" key="1">
    <citation type="submission" date="2017-05" db="EMBL/GenBank/DDBJ databases">
        <authorList>
            <person name="Varghese N."/>
            <person name="Submissions S."/>
        </authorList>
    </citation>
    <scope>NUCLEOTIDE SEQUENCE</scope>
    <source>
        <strain evidence="10">Su22</strain>
    </source>
</reference>
<feature type="transmembrane region" description="Helical" evidence="8">
    <location>
        <begin position="481"/>
        <end position="503"/>
    </location>
</feature>
<keyword evidence="2 8" id="KW-0813">Transport</keyword>
<dbReference type="EMBL" id="FXUF01000005">
    <property type="protein sequence ID" value="SMP55394.1"/>
    <property type="molecule type" value="Genomic_DNA"/>
</dbReference>
<proteinExistence type="inferred from homology"/>
<dbReference type="Gene3D" id="1.10.3720.10">
    <property type="entry name" value="MetI-like"/>
    <property type="match status" value="2"/>
</dbReference>
<feature type="transmembrane region" description="Helical" evidence="8">
    <location>
        <begin position="67"/>
        <end position="87"/>
    </location>
</feature>
<feature type="transmembrane region" description="Helical" evidence="8">
    <location>
        <begin position="295"/>
        <end position="316"/>
    </location>
</feature>
<evidence type="ECO:0000256" key="6">
    <source>
        <dbReference type="ARBA" id="ARBA00022989"/>
    </source>
</evidence>
<evidence type="ECO:0000256" key="5">
    <source>
        <dbReference type="ARBA" id="ARBA00022692"/>
    </source>
</evidence>
<dbReference type="InterPro" id="IPR000515">
    <property type="entry name" value="MetI-like"/>
</dbReference>
<keyword evidence="11" id="KW-1185">Reference proteome</keyword>
<keyword evidence="5 8" id="KW-0812">Transmembrane</keyword>
<dbReference type="PANTHER" id="PTHR43357">
    <property type="entry name" value="INNER MEMBRANE ABC TRANSPORTER PERMEASE PROTEIN YDCV"/>
    <property type="match status" value="1"/>
</dbReference>
<dbReference type="CDD" id="cd06261">
    <property type="entry name" value="TM_PBP2"/>
    <property type="match status" value="2"/>
</dbReference>
<evidence type="ECO:0000313" key="11">
    <source>
        <dbReference type="Proteomes" id="UP001158066"/>
    </source>
</evidence>
<feature type="transmembrane region" description="Helical" evidence="8">
    <location>
        <begin position="357"/>
        <end position="379"/>
    </location>
</feature>
<gene>
    <name evidence="10" type="ORF">SAMN06296020_105241</name>
</gene>
<dbReference type="InterPro" id="IPR035906">
    <property type="entry name" value="MetI-like_sf"/>
</dbReference>
<keyword evidence="7 8" id="KW-0472">Membrane</keyword>
<keyword evidence="3" id="KW-1003">Cell membrane</keyword>
<feature type="transmembrane region" description="Helical" evidence="8">
    <location>
        <begin position="523"/>
        <end position="545"/>
    </location>
</feature>
<dbReference type="PROSITE" id="PS50928">
    <property type="entry name" value="ABC_TM1"/>
    <property type="match status" value="2"/>
</dbReference>
<comment type="caution">
    <text evidence="10">The sequence shown here is derived from an EMBL/GenBank/DDBJ whole genome shotgun (WGS) entry which is preliminary data.</text>
</comment>
<feature type="transmembrane region" description="Helical" evidence="8">
    <location>
        <begin position="191"/>
        <end position="209"/>
    </location>
</feature>